<evidence type="ECO:0000313" key="1">
    <source>
        <dbReference type="EMBL" id="TBW55211.1"/>
    </source>
</evidence>
<keyword evidence="2" id="KW-1185">Reference proteome</keyword>
<sequence length="95" mass="11018">MRQCSSVSYTGHALRRMFERGLSSEEVVYVIQAGDMIMDYPDDRPYPSQLRLGWVNNRAIHVVVAQETESCACYVITAYYPTQDVWSEDFKSRRS</sequence>
<protein>
    <submittedName>
        <fullName evidence="1">DUF4258 domain-containing protein</fullName>
    </submittedName>
</protein>
<dbReference type="EMBL" id="SJDL01000017">
    <property type="protein sequence ID" value="TBW55211.1"/>
    <property type="molecule type" value="Genomic_DNA"/>
</dbReference>
<evidence type="ECO:0000313" key="2">
    <source>
        <dbReference type="Proteomes" id="UP000313645"/>
    </source>
</evidence>
<name>A0ABY1ZLL2_9GAMM</name>
<gene>
    <name evidence="1" type="ORF">EZI54_12205</name>
</gene>
<dbReference type="InterPro" id="IPR025354">
    <property type="entry name" value="DUF4258"/>
</dbReference>
<dbReference type="RefSeq" id="WP_131482166.1">
    <property type="nucleotide sequence ID" value="NZ_SJDL01000017.1"/>
</dbReference>
<dbReference type="Proteomes" id="UP000313645">
    <property type="component" value="Unassembled WGS sequence"/>
</dbReference>
<comment type="caution">
    <text evidence="1">The sequence shown here is derived from an EMBL/GenBank/DDBJ whole genome shotgun (WGS) entry which is preliminary data.</text>
</comment>
<reference evidence="1 2" key="1">
    <citation type="submission" date="2019-02" db="EMBL/GenBank/DDBJ databases">
        <title>Marinobacter halodurans sp. nov., a marine bacterium isolated from sea tidal flat.</title>
        <authorList>
            <person name="Yoo Y."/>
            <person name="Lee D.W."/>
            <person name="Kim B.S."/>
            <person name="Kim J.-J."/>
        </authorList>
    </citation>
    <scope>NUCLEOTIDE SEQUENCE [LARGE SCALE GENOMIC DNA]</scope>
    <source>
        <strain evidence="1 2">YJ-S3-2</strain>
    </source>
</reference>
<accession>A0ABY1ZLL2</accession>
<proteinExistence type="predicted"/>
<organism evidence="1 2">
    <name type="scientific">Marinobacter halodurans</name>
    <dbReference type="NCBI Taxonomy" id="2528979"/>
    <lineage>
        <taxon>Bacteria</taxon>
        <taxon>Pseudomonadati</taxon>
        <taxon>Pseudomonadota</taxon>
        <taxon>Gammaproteobacteria</taxon>
        <taxon>Pseudomonadales</taxon>
        <taxon>Marinobacteraceae</taxon>
        <taxon>Marinobacter</taxon>
    </lineage>
</organism>
<dbReference type="Pfam" id="PF14076">
    <property type="entry name" value="DUF4258"/>
    <property type="match status" value="1"/>
</dbReference>